<accession>A0A0N4ZW35</accession>
<feature type="transmembrane region" description="Helical" evidence="2">
    <location>
        <begin position="39"/>
        <end position="65"/>
    </location>
</feature>
<dbReference type="GO" id="GO:0016020">
    <property type="term" value="C:membrane"/>
    <property type="evidence" value="ECO:0007669"/>
    <property type="project" value="InterPro"/>
</dbReference>
<keyword evidence="3" id="KW-1185">Reference proteome</keyword>
<keyword evidence="2" id="KW-0812">Transmembrane</keyword>
<feature type="transmembrane region" description="Helical" evidence="2">
    <location>
        <begin position="85"/>
        <end position="107"/>
    </location>
</feature>
<dbReference type="PANTHER" id="PTHR47518:SF8">
    <property type="entry name" value="G PROTEIN-COUPLED RECEPTOR"/>
    <property type="match status" value="1"/>
</dbReference>
<dbReference type="InterPro" id="IPR052854">
    <property type="entry name" value="Serpentine_rcpt_epsilon"/>
</dbReference>
<dbReference type="AlphaFoldDB" id="A0A0N4ZW35"/>
<dbReference type="InterPro" id="IPR004151">
    <property type="entry name" value="7TM_GPCR_serpentine_rcpt_Sre"/>
</dbReference>
<proteinExistence type="inferred from homology"/>
<comment type="similarity">
    <text evidence="1">Belongs to the nematode receptor-like protein sre family.</text>
</comment>
<dbReference type="Pfam" id="PF03125">
    <property type="entry name" value="Sre"/>
    <property type="match status" value="1"/>
</dbReference>
<feature type="transmembrane region" description="Helical" evidence="2">
    <location>
        <begin position="209"/>
        <end position="231"/>
    </location>
</feature>
<keyword evidence="2" id="KW-1133">Transmembrane helix</keyword>
<evidence type="ECO:0000256" key="1">
    <source>
        <dbReference type="ARBA" id="ARBA00006803"/>
    </source>
</evidence>
<feature type="transmembrane region" description="Helical" evidence="2">
    <location>
        <begin position="6"/>
        <end position="32"/>
    </location>
</feature>
<dbReference type="PANTHER" id="PTHR47518">
    <property type="entry name" value="SERPENTINE RECEPTOR CLASS EPSILON-13-RELATED"/>
    <property type="match status" value="1"/>
</dbReference>
<feature type="transmembrane region" description="Helical" evidence="2">
    <location>
        <begin position="243"/>
        <end position="264"/>
    </location>
</feature>
<protein>
    <submittedName>
        <fullName evidence="4">Serpentine receptor class gamma</fullName>
    </submittedName>
</protein>
<organism evidence="3 4">
    <name type="scientific">Parastrongyloides trichosuri</name>
    <name type="common">Possum-specific nematode worm</name>
    <dbReference type="NCBI Taxonomy" id="131310"/>
    <lineage>
        <taxon>Eukaryota</taxon>
        <taxon>Metazoa</taxon>
        <taxon>Ecdysozoa</taxon>
        <taxon>Nematoda</taxon>
        <taxon>Chromadorea</taxon>
        <taxon>Rhabditida</taxon>
        <taxon>Tylenchina</taxon>
        <taxon>Panagrolaimomorpha</taxon>
        <taxon>Strongyloidoidea</taxon>
        <taxon>Strongyloididae</taxon>
        <taxon>Parastrongyloides</taxon>
    </lineage>
</organism>
<dbReference type="WBParaSite" id="PTRK_0001281500.2">
    <property type="protein sequence ID" value="PTRK_0001281500.2"/>
    <property type="gene ID" value="PTRK_0001281500"/>
</dbReference>
<evidence type="ECO:0000256" key="2">
    <source>
        <dbReference type="SAM" id="Phobius"/>
    </source>
</evidence>
<dbReference type="GO" id="GO:0007606">
    <property type="term" value="P:sensory perception of chemical stimulus"/>
    <property type="evidence" value="ECO:0007669"/>
    <property type="project" value="InterPro"/>
</dbReference>
<evidence type="ECO:0000313" key="3">
    <source>
        <dbReference type="Proteomes" id="UP000038045"/>
    </source>
</evidence>
<dbReference type="Proteomes" id="UP000038045">
    <property type="component" value="Unplaced"/>
</dbReference>
<evidence type="ECO:0000313" key="4">
    <source>
        <dbReference type="WBParaSite" id="PTRK_0001281500.2"/>
    </source>
</evidence>
<keyword evidence="2" id="KW-0472">Membrane</keyword>
<name>A0A0N4ZW35_PARTI</name>
<feature type="transmembrane region" description="Helical" evidence="2">
    <location>
        <begin position="156"/>
        <end position="177"/>
    </location>
</feature>
<feature type="transmembrane region" description="Helical" evidence="2">
    <location>
        <begin position="127"/>
        <end position="150"/>
    </location>
</feature>
<reference evidence="4" key="1">
    <citation type="submission" date="2017-02" db="UniProtKB">
        <authorList>
            <consortium name="WormBaseParasite"/>
        </authorList>
    </citation>
    <scope>IDENTIFICATION</scope>
</reference>
<sequence length="333" mass="38496">MLDNATPASIIITLVTGIPLLILIPLSAYNIYQMKGWHIYYRIACFSLMIGLSMHTFCITLNDIFLLNGINKRISSDYYVLRSIYMINSFLSLRSPGLIRIGIWTFVIERLVATKFRKNYEKKKNWFIVGILLLAPFFYVSCLAIVNIFFPAFDVYYFNFCIVVDVLILVIGIYLYYVNRKLKINVSNNTNVLLSEKFQINENIRLIKLMLPLIVLFVGINLVFNVFLVYIKLTFIHEDDVLAINELLLFIAYTGFLIDLHIVLKKIRKGKVTKMVESKKKESTVSLNTAEKNVRMVKSNPTAGNIKIYDSTGANIPTNYDQKSYFEMFARAW</sequence>